<evidence type="ECO:0000313" key="2">
    <source>
        <dbReference type="EMBL" id="CAI9280990.1"/>
    </source>
</evidence>
<keyword evidence="1" id="KW-0175">Coiled coil</keyword>
<evidence type="ECO:0000256" key="1">
    <source>
        <dbReference type="SAM" id="Coils"/>
    </source>
</evidence>
<accession>A0AA36E429</accession>
<protein>
    <submittedName>
        <fullName evidence="2">Uncharacterized protein</fullName>
    </submittedName>
</protein>
<gene>
    <name evidence="2" type="ORF">LSALG_LOCUS20711</name>
</gene>
<proteinExistence type="predicted"/>
<reference evidence="2" key="1">
    <citation type="submission" date="2023-04" db="EMBL/GenBank/DDBJ databases">
        <authorList>
            <person name="Vijverberg K."/>
            <person name="Xiong W."/>
            <person name="Schranz E."/>
        </authorList>
    </citation>
    <scope>NUCLEOTIDE SEQUENCE</scope>
</reference>
<dbReference type="Proteomes" id="UP001177003">
    <property type="component" value="Chromosome 4"/>
</dbReference>
<sequence>MIRDSEGRLLEKVDSIDQSNDLRMTSQHQDFLHEVKDLKLVTKERHVLFVQEVKKVREDVNLQIRELHEDMQKEFQVVQQDYASMNQKIDIIYDAVTRFAKLFKRVQGGETKLDFMKGGEHSKVEVKKISAAKPIVVSAGPVSSTVVTTAPLTKPILKGVVISEAGGSASKTKTVVTKTASKDKGKGILIEKTKEEKKAEVEAEVEKMRHLQSIMTLRA</sequence>
<dbReference type="AlphaFoldDB" id="A0AA36E429"/>
<name>A0AA36E429_LACSI</name>
<organism evidence="2 3">
    <name type="scientific">Lactuca saligna</name>
    <name type="common">Willowleaf lettuce</name>
    <dbReference type="NCBI Taxonomy" id="75948"/>
    <lineage>
        <taxon>Eukaryota</taxon>
        <taxon>Viridiplantae</taxon>
        <taxon>Streptophyta</taxon>
        <taxon>Embryophyta</taxon>
        <taxon>Tracheophyta</taxon>
        <taxon>Spermatophyta</taxon>
        <taxon>Magnoliopsida</taxon>
        <taxon>eudicotyledons</taxon>
        <taxon>Gunneridae</taxon>
        <taxon>Pentapetalae</taxon>
        <taxon>asterids</taxon>
        <taxon>campanulids</taxon>
        <taxon>Asterales</taxon>
        <taxon>Asteraceae</taxon>
        <taxon>Cichorioideae</taxon>
        <taxon>Cichorieae</taxon>
        <taxon>Lactucinae</taxon>
        <taxon>Lactuca</taxon>
    </lineage>
</organism>
<dbReference type="EMBL" id="OX465080">
    <property type="protein sequence ID" value="CAI9280990.1"/>
    <property type="molecule type" value="Genomic_DNA"/>
</dbReference>
<keyword evidence="3" id="KW-1185">Reference proteome</keyword>
<feature type="coiled-coil region" evidence="1">
    <location>
        <begin position="50"/>
        <end position="88"/>
    </location>
</feature>
<evidence type="ECO:0000313" key="3">
    <source>
        <dbReference type="Proteomes" id="UP001177003"/>
    </source>
</evidence>